<comment type="catalytic activity">
    <reaction evidence="4">
        <text>O-phospho-L-threonyl-[protein] + H2O = L-threonyl-[protein] + phosphate</text>
        <dbReference type="Rhea" id="RHEA:47004"/>
        <dbReference type="Rhea" id="RHEA-COMP:11060"/>
        <dbReference type="Rhea" id="RHEA-COMP:11605"/>
        <dbReference type="ChEBI" id="CHEBI:15377"/>
        <dbReference type="ChEBI" id="CHEBI:30013"/>
        <dbReference type="ChEBI" id="CHEBI:43474"/>
        <dbReference type="ChEBI" id="CHEBI:61977"/>
        <dbReference type="EC" id="3.1.3.16"/>
    </reaction>
</comment>
<evidence type="ECO:0000256" key="3">
    <source>
        <dbReference type="ARBA" id="ARBA00023211"/>
    </source>
</evidence>
<organism evidence="6 7">
    <name type="scientific">Porphyra umbilicalis</name>
    <name type="common">Purple laver</name>
    <name type="synonym">Red alga</name>
    <dbReference type="NCBI Taxonomy" id="2786"/>
    <lineage>
        <taxon>Eukaryota</taxon>
        <taxon>Rhodophyta</taxon>
        <taxon>Bangiophyceae</taxon>
        <taxon>Bangiales</taxon>
        <taxon>Bangiaceae</taxon>
        <taxon>Porphyra</taxon>
    </lineage>
</organism>
<gene>
    <name evidence="6" type="ORF">BU14_0297s0001</name>
</gene>
<dbReference type="OrthoDB" id="1930084at2759"/>
<dbReference type="SUPFAM" id="SSF56300">
    <property type="entry name" value="Metallo-dependent phosphatases"/>
    <property type="match status" value="1"/>
</dbReference>
<dbReference type="EC" id="3.1.3.16" evidence="4"/>
<proteinExistence type="inferred from homology"/>
<sequence length="227" mass="26196">MGDYVDRGYYSVETVTALVCLKVRYPHRVTILRGNHESRQITQVYGFYDECLRKYGNANVWKNFTDMFDYLPLTALVENTIFCLHGGLSPSIDTLDQIRALDRVQEVPHEGPMCDLLWSDPDDRCGWGISPRGAGYTFGNDISDQFNHTNNVTLIARAHQLVMEGYNWCHDRNVVTIFSAPNYCYRCGNQAAIMELDEQRNYTFLQFDPAPRRGEDHVTKKTPDYFL</sequence>
<dbReference type="EMBL" id="KV918955">
    <property type="protein sequence ID" value="OSX74274.1"/>
    <property type="molecule type" value="Genomic_DNA"/>
</dbReference>
<dbReference type="GO" id="GO:0046872">
    <property type="term" value="F:metal ion binding"/>
    <property type="evidence" value="ECO:0007669"/>
    <property type="project" value="UniProtKB-KW"/>
</dbReference>
<reference evidence="6 7" key="1">
    <citation type="submission" date="2017-03" db="EMBL/GenBank/DDBJ databases">
        <title>WGS assembly of Porphyra umbilicalis.</title>
        <authorList>
            <person name="Brawley S.H."/>
            <person name="Blouin N.A."/>
            <person name="Ficko-Blean E."/>
            <person name="Wheeler G.L."/>
            <person name="Lohr M."/>
            <person name="Goodson H.V."/>
            <person name="Jenkins J.W."/>
            <person name="Blaby-Haas C.E."/>
            <person name="Helliwell K.E."/>
            <person name="Chan C."/>
            <person name="Marriage T."/>
            <person name="Bhattacharya D."/>
            <person name="Klein A.S."/>
            <person name="Badis Y."/>
            <person name="Brodie J."/>
            <person name="Cao Y."/>
            <person name="Collen J."/>
            <person name="Dittami S.M."/>
            <person name="Gachon C.M."/>
            <person name="Green B.R."/>
            <person name="Karpowicz S."/>
            <person name="Kim J.W."/>
            <person name="Kudahl U."/>
            <person name="Lin S."/>
            <person name="Michel G."/>
            <person name="Mittag M."/>
            <person name="Olson B.J."/>
            <person name="Pangilinan J."/>
            <person name="Peng Y."/>
            <person name="Qiu H."/>
            <person name="Shu S."/>
            <person name="Singer J.T."/>
            <person name="Smith A.G."/>
            <person name="Sprecher B.N."/>
            <person name="Wagner V."/>
            <person name="Wang W."/>
            <person name="Wang Z.-Y."/>
            <person name="Yan J."/>
            <person name="Yarish C."/>
            <person name="Zoeuner-Riek S."/>
            <person name="Zhuang Y."/>
            <person name="Zou Y."/>
            <person name="Lindquist E.A."/>
            <person name="Grimwood J."/>
            <person name="Barry K."/>
            <person name="Rokhsar D.S."/>
            <person name="Schmutz J."/>
            <person name="Stiller J.W."/>
            <person name="Grossman A.R."/>
            <person name="Prochnik S.E."/>
        </authorList>
    </citation>
    <scope>NUCLEOTIDE SEQUENCE [LARGE SCALE GENOMIC DNA]</scope>
    <source>
        <strain evidence="6">4086291</strain>
    </source>
</reference>
<dbReference type="AlphaFoldDB" id="A0A1X6P085"/>
<evidence type="ECO:0000259" key="5">
    <source>
        <dbReference type="PROSITE" id="PS00125"/>
    </source>
</evidence>
<keyword evidence="7" id="KW-1185">Reference proteome</keyword>
<keyword evidence="3" id="KW-0464">Manganese</keyword>
<dbReference type="InterPro" id="IPR047129">
    <property type="entry name" value="PPA2-like"/>
</dbReference>
<dbReference type="Pfam" id="PF00149">
    <property type="entry name" value="Metallophos"/>
    <property type="match status" value="1"/>
</dbReference>
<comment type="similarity">
    <text evidence="4">Belongs to the PPP phosphatase family.</text>
</comment>
<feature type="domain" description="Serine/threonine specific protein phosphatases" evidence="5">
    <location>
        <begin position="32"/>
        <end position="37"/>
    </location>
</feature>
<dbReference type="InterPro" id="IPR004843">
    <property type="entry name" value="Calcineurin-like_PHP"/>
</dbReference>
<evidence type="ECO:0000256" key="2">
    <source>
        <dbReference type="ARBA" id="ARBA00022801"/>
    </source>
</evidence>
<dbReference type="InterPro" id="IPR029052">
    <property type="entry name" value="Metallo-depent_PP-like"/>
</dbReference>
<protein>
    <recommendedName>
        <fullName evidence="4">Serine/threonine-protein phosphatase</fullName>
        <ecNumber evidence="4">3.1.3.16</ecNumber>
    </recommendedName>
</protein>
<dbReference type="PROSITE" id="PS00125">
    <property type="entry name" value="SER_THR_PHOSPHATASE"/>
    <property type="match status" value="1"/>
</dbReference>
<evidence type="ECO:0000256" key="4">
    <source>
        <dbReference type="RuleBase" id="RU004273"/>
    </source>
</evidence>
<dbReference type="PANTHER" id="PTHR45619">
    <property type="entry name" value="SERINE/THREONINE-PROTEIN PHOSPHATASE PP2A-RELATED"/>
    <property type="match status" value="1"/>
</dbReference>
<dbReference type="Proteomes" id="UP000218209">
    <property type="component" value="Unassembled WGS sequence"/>
</dbReference>
<keyword evidence="1" id="KW-0479">Metal-binding</keyword>
<dbReference type="GO" id="GO:0004722">
    <property type="term" value="F:protein serine/threonine phosphatase activity"/>
    <property type="evidence" value="ECO:0007669"/>
    <property type="project" value="UniProtKB-EC"/>
</dbReference>
<dbReference type="InterPro" id="IPR006186">
    <property type="entry name" value="Ser/Thr-sp_prot-phosphatase"/>
</dbReference>
<keyword evidence="2 4" id="KW-0378">Hydrolase</keyword>
<evidence type="ECO:0000313" key="7">
    <source>
        <dbReference type="Proteomes" id="UP000218209"/>
    </source>
</evidence>
<dbReference type="SMART" id="SM00156">
    <property type="entry name" value="PP2Ac"/>
    <property type="match status" value="1"/>
</dbReference>
<evidence type="ECO:0000256" key="1">
    <source>
        <dbReference type="ARBA" id="ARBA00022723"/>
    </source>
</evidence>
<dbReference type="PRINTS" id="PR00114">
    <property type="entry name" value="STPHPHTASE"/>
</dbReference>
<evidence type="ECO:0000313" key="6">
    <source>
        <dbReference type="EMBL" id="OSX74274.1"/>
    </source>
</evidence>
<accession>A0A1X6P085</accession>
<name>A0A1X6P085_PORUM</name>
<dbReference type="Gene3D" id="3.60.21.10">
    <property type="match status" value="1"/>
</dbReference>